<reference evidence="1" key="1">
    <citation type="submission" date="2020-09" db="EMBL/GenBank/DDBJ databases">
        <title>Draft Genome Sequence of Paenibacillus sp. WST5.</title>
        <authorList>
            <person name="Bao Z."/>
        </authorList>
    </citation>
    <scope>NUCLEOTIDE SEQUENCE</scope>
    <source>
        <strain evidence="1">WST5</strain>
    </source>
</reference>
<gene>
    <name evidence="1" type="ORF">ICC18_30505</name>
</gene>
<sequence length="58" mass="6384">MKWVLSNVKGLLMIFHESDESDAIVPNYPVHGENAVNVGGTDLLVAVGRQEHTPIQTR</sequence>
<dbReference type="EMBL" id="JACVVD010000019">
    <property type="protein sequence ID" value="MBD0384379.1"/>
    <property type="molecule type" value="Genomic_DNA"/>
</dbReference>
<name>A0A926KUH8_9BACL</name>
<keyword evidence="2" id="KW-1185">Reference proteome</keyword>
<protein>
    <submittedName>
        <fullName evidence="1">Uncharacterized protein</fullName>
    </submittedName>
</protein>
<dbReference type="Proteomes" id="UP000650466">
    <property type="component" value="Unassembled WGS sequence"/>
</dbReference>
<dbReference type="RefSeq" id="WP_188178158.1">
    <property type="nucleotide sequence ID" value="NZ_JACVVD010000019.1"/>
</dbReference>
<proteinExistence type="predicted"/>
<comment type="caution">
    <text evidence="1">The sequence shown here is derived from an EMBL/GenBank/DDBJ whole genome shotgun (WGS) entry which is preliminary data.</text>
</comment>
<evidence type="ECO:0000313" key="2">
    <source>
        <dbReference type="Proteomes" id="UP000650466"/>
    </source>
</evidence>
<evidence type="ECO:0000313" key="1">
    <source>
        <dbReference type="EMBL" id="MBD0384379.1"/>
    </source>
</evidence>
<accession>A0A926KUH8</accession>
<organism evidence="1 2">
    <name type="scientific">Paenibacillus sedimenti</name>
    <dbReference type="NCBI Taxonomy" id="2770274"/>
    <lineage>
        <taxon>Bacteria</taxon>
        <taxon>Bacillati</taxon>
        <taxon>Bacillota</taxon>
        <taxon>Bacilli</taxon>
        <taxon>Bacillales</taxon>
        <taxon>Paenibacillaceae</taxon>
        <taxon>Paenibacillus</taxon>
    </lineage>
</organism>
<dbReference type="AlphaFoldDB" id="A0A926KUH8"/>